<organism evidence="1 2">
    <name type="scientific">Talaromyces proteolyticus</name>
    <dbReference type="NCBI Taxonomy" id="1131652"/>
    <lineage>
        <taxon>Eukaryota</taxon>
        <taxon>Fungi</taxon>
        <taxon>Dikarya</taxon>
        <taxon>Ascomycota</taxon>
        <taxon>Pezizomycotina</taxon>
        <taxon>Eurotiomycetes</taxon>
        <taxon>Eurotiomycetidae</taxon>
        <taxon>Eurotiales</taxon>
        <taxon>Trichocomaceae</taxon>
        <taxon>Talaromyces</taxon>
        <taxon>Talaromyces sect. Bacilispori</taxon>
    </lineage>
</organism>
<gene>
    <name evidence="1" type="ORF">BGW36DRAFT_411701</name>
</gene>
<keyword evidence="2" id="KW-1185">Reference proteome</keyword>
<dbReference type="Proteomes" id="UP001201262">
    <property type="component" value="Unassembled WGS sequence"/>
</dbReference>
<comment type="caution">
    <text evidence="1">The sequence shown here is derived from an EMBL/GenBank/DDBJ whole genome shotgun (WGS) entry which is preliminary data.</text>
</comment>
<dbReference type="EMBL" id="JAJTJA010000013">
    <property type="protein sequence ID" value="KAH8690963.1"/>
    <property type="molecule type" value="Genomic_DNA"/>
</dbReference>
<protein>
    <submittedName>
        <fullName evidence="1">Uncharacterized protein</fullName>
    </submittedName>
</protein>
<dbReference type="AlphaFoldDB" id="A0AAD4KH45"/>
<evidence type="ECO:0000313" key="1">
    <source>
        <dbReference type="EMBL" id="KAH8690963.1"/>
    </source>
</evidence>
<reference evidence="1" key="1">
    <citation type="submission" date="2021-12" db="EMBL/GenBank/DDBJ databases">
        <title>Convergent genome expansion in fungi linked to evolution of root-endophyte symbiosis.</title>
        <authorList>
            <consortium name="DOE Joint Genome Institute"/>
            <person name="Ke Y.-H."/>
            <person name="Bonito G."/>
            <person name="Liao H.-L."/>
            <person name="Looney B."/>
            <person name="Rojas-Flechas A."/>
            <person name="Nash J."/>
            <person name="Hameed K."/>
            <person name="Schadt C."/>
            <person name="Martin F."/>
            <person name="Crous P.W."/>
            <person name="Miettinen O."/>
            <person name="Magnuson J.K."/>
            <person name="Labbe J."/>
            <person name="Jacobson D."/>
            <person name="Doktycz M.J."/>
            <person name="Veneault-Fourrey C."/>
            <person name="Kuo A."/>
            <person name="Mondo S."/>
            <person name="Calhoun S."/>
            <person name="Riley R."/>
            <person name="Ohm R."/>
            <person name="LaButti K."/>
            <person name="Andreopoulos B."/>
            <person name="Pangilinan J."/>
            <person name="Nolan M."/>
            <person name="Tritt A."/>
            <person name="Clum A."/>
            <person name="Lipzen A."/>
            <person name="Daum C."/>
            <person name="Barry K."/>
            <person name="Grigoriev I.V."/>
            <person name="Vilgalys R."/>
        </authorList>
    </citation>
    <scope>NUCLEOTIDE SEQUENCE</scope>
    <source>
        <strain evidence="1">PMI_201</strain>
    </source>
</reference>
<name>A0AAD4KH45_9EURO</name>
<evidence type="ECO:0000313" key="2">
    <source>
        <dbReference type="Proteomes" id="UP001201262"/>
    </source>
</evidence>
<accession>A0AAD4KH45</accession>
<dbReference type="PANTHER" id="PTHR37540">
    <property type="entry name" value="TRANSCRIPTION FACTOR (ACR-2), PUTATIVE-RELATED-RELATED"/>
    <property type="match status" value="1"/>
</dbReference>
<proteinExistence type="predicted"/>
<dbReference type="PANTHER" id="PTHR37540:SF5">
    <property type="entry name" value="TRANSCRIPTION FACTOR DOMAIN-CONTAINING PROTEIN"/>
    <property type="match status" value="1"/>
</dbReference>
<dbReference type="RefSeq" id="XP_046067159.1">
    <property type="nucleotide sequence ID" value="XM_046219179.1"/>
</dbReference>
<sequence>MTFTTESVIFRDANATIHTSVKDCLTEAGRFYGLLTVAAAHKSVIFGRQLDLTGSSSENHKDSSDLDYSVMKGKCIQALNRELRDSSQAFGRTAIKIVIHLIASSVSTKKKRVQSNTTTHLSVPNPQANNEQLILGFYVEAQTHLTGLRKMVELCGGLASRGLRSPSLTHAIVWSDHKIATGLMSKPIFTLPWEPAPLTAELRQQICPSPSSHLTLLGSAFWNEHSSEFSQSLIHSVKKLRDTLYYQNLIMEQEREEKRDNQTYLFQLYKLIIEAEHDLLSYPFQISGNSCETSHTANLNSKEAMARMGCICVFNSIVIVTPPAAGMGRSLTNFMKKSICTFTDQYPFLQFTIPDLNLLAWVLFIGAQGSLNQPEYTWFVSGLADVVKLRIWGNWADVVSELQRYIFMPRVQDVIWRSIWEDAISVRDRRE</sequence>
<dbReference type="GeneID" id="70249466"/>